<evidence type="ECO:0000313" key="3">
    <source>
        <dbReference type="Ensembl" id="ENSMODP00000054199.1"/>
    </source>
</evidence>
<keyword evidence="4" id="KW-1185">Reference proteome</keyword>
<dbReference type="GO" id="GO:0000122">
    <property type="term" value="P:negative regulation of transcription by RNA polymerase II"/>
    <property type="evidence" value="ECO:0007669"/>
    <property type="project" value="Ensembl"/>
</dbReference>
<dbReference type="GO" id="GO:0001222">
    <property type="term" value="F:transcription corepressor binding"/>
    <property type="evidence" value="ECO:0007669"/>
    <property type="project" value="Ensembl"/>
</dbReference>
<gene>
    <name evidence="3" type="primary">HDGF</name>
</gene>
<dbReference type="Ensembl" id="ENSMODT00000083440.1">
    <property type="protein sequence ID" value="ENSMODP00000054199.1"/>
    <property type="gene ID" value="ENSMODG00000051437.1"/>
</dbReference>
<feature type="compositionally biased region" description="Basic and acidic residues" evidence="1">
    <location>
        <begin position="220"/>
        <end position="235"/>
    </location>
</feature>
<dbReference type="Bgee" id="ENSMODG00000051437">
    <property type="expression patterns" value="Expressed in forelimb bud and 19 other cell types or tissues"/>
</dbReference>
<dbReference type="Gene3D" id="2.30.30.140">
    <property type="match status" value="1"/>
</dbReference>
<name>A0A5F8H3N9_MONDO</name>
<feature type="domain" description="PWWP" evidence="2">
    <location>
        <begin position="69"/>
        <end position="128"/>
    </location>
</feature>
<feature type="compositionally biased region" description="Acidic residues" evidence="1">
    <location>
        <begin position="250"/>
        <end position="268"/>
    </location>
</feature>
<feature type="compositionally biased region" description="Basic and acidic residues" evidence="1">
    <location>
        <begin position="151"/>
        <end position="164"/>
    </location>
</feature>
<evidence type="ECO:0000259" key="2">
    <source>
        <dbReference type="Pfam" id="PF00855"/>
    </source>
</evidence>
<dbReference type="AlphaFoldDB" id="A0A5F8H3N9"/>
<dbReference type="SUPFAM" id="SSF63748">
    <property type="entry name" value="Tudor/PWWP/MBT"/>
    <property type="match status" value="1"/>
</dbReference>
<accession>A0A5F8H3N9</accession>
<dbReference type="PANTHER" id="PTHR12550:SF41">
    <property type="entry name" value="HEPATOMA-DERIVED GROWTH FACTOR"/>
    <property type="match status" value="1"/>
</dbReference>
<dbReference type="InParanoid" id="A0A5F8H3N9"/>
<evidence type="ECO:0000256" key="1">
    <source>
        <dbReference type="SAM" id="MobiDB-lite"/>
    </source>
</evidence>
<feature type="region of interest" description="Disordered" evidence="1">
    <location>
        <begin position="129"/>
        <end position="284"/>
    </location>
</feature>
<dbReference type="STRING" id="13616.ENSMODP00000054199"/>
<dbReference type="GO" id="GO:0005654">
    <property type="term" value="C:nucleoplasm"/>
    <property type="evidence" value="ECO:0007669"/>
    <property type="project" value="Ensembl"/>
</dbReference>
<protein>
    <submittedName>
        <fullName evidence="3">Heparin binding growth factor</fullName>
    </submittedName>
</protein>
<dbReference type="PANTHER" id="PTHR12550">
    <property type="entry name" value="HEPATOMA-DERIVED GROWTH FACTOR-RELATED"/>
    <property type="match status" value="1"/>
</dbReference>
<evidence type="ECO:0000313" key="4">
    <source>
        <dbReference type="Proteomes" id="UP000002280"/>
    </source>
</evidence>
<dbReference type="FunCoup" id="A0A5F8H3N9">
    <property type="interactions" value="727"/>
</dbReference>
<dbReference type="InterPro" id="IPR000313">
    <property type="entry name" value="PWWP_dom"/>
</dbReference>
<feature type="compositionally biased region" description="Basic and acidic residues" evidence="1">
    <location>
        <begin position="269"/>
        <end position="284"/>
    </location>
</feature>
<dbReference type="GeneTree" id="ENSGT00940000157485"/>
<dbReference type="Pfam" id="PF00855">
    <property type="entry name" value="PWWP"/>
    <property type="match status" value="1"/>
</dbReference>
<organism evidence="3 4">
    <name type="scientific">Monodelphis domestica</name>
    <name type="common">Gray short-tailed opossum</name>
    <dbReference type="NCBI Taxonomy" id="13616"/>
    <lineage>
        <taxon>Eukaryota</taxon>
        <taxon>Metazoa</taxon>
        <taxon>Chordata</taxon>
        <taxon>Craniata</taxon>
        <taxon>Vertebrata</taxon>
        <taxon>Euteleostomi</taxon>
        <taxon>Mammalia</taxon>
        <taxon>Metatheria</taxon>
        <taxon>Didelphimorphia</taxon>
        <taxon>Didelphidae</taxon>
        <taxon>Monodelphis</taxon>
    </lineage>
</organism>
<dbReference type="GO" id="GO:0005634">
    <property type="term" value="C:nucleus"/>
    <property type="evidence" value="ECO:0000318"/>
    <property type="project" value="GO_Central"/>
</dbReference>
<dbReference type="GO" id="GO:0017053">
    <property type="term" value="C:transcription repressor complex"/>
    <property type="evidence" value="ECO:0007669"/>
    <property type="project" value="Ensembl"/>
</dbReference>
<dbReference type="OMA" id="KWTRGEF"/>
<feature type="compositionally biased region" description="Acidic residues" evidence="1">
    <location>
        <begin position="210"/>
        <end position="219"/>
    </location>
</feature>
<reference evidence="3 4" key="1">
    <citation type="journal article" date="2007" name="Nature">
        <title>Genome of the marsupial Monodelphis domestica reveals innovation in non-coding sequences.</title>
        <authorList>
            <person name="Mikkelsen T.S."/>
            <person name="Wakefield M.J."/>
            <person name="Aken B."/>
            <person name="Amemiya C.T."/>
            <person name="Chang J.L."/>
            <person name="Duke S."/>
            <person name="Garber M."/>
            <person name="Gentles A.J."/>
            <person name="Goodstadt L."/>
            <person name="Heger A."/>
            <person name="Jurka J."/>
            <person name="Kamal M."/>
            <person name="Mauceli E."/>
            <person name="Searle S.M."/>
            <person name="Sharpe T."/>
            <person name="Baker M.L."/>
            <person name="Batzer M.A."/>
            <person name="Benos P.V."/>
            <person name="Belov K."/>
            <person name="Clamp M."/>
            <person name="Cook A."/>
            <person name="Cuff J."/>
            <person name="Das R."/>
            <person name="Davidow L."/>
            <person name="Deakin J.E."/>
            <person name="Fazzari M.J."/>
            <person name="Glass J.L."/>
            <person name="Grabherr M."/>
            <person name="Greally J.M."/>
            <person name="Gu W."/>
            <person name="Hore T.A."/>
            <person name="Huttley G.A."/>
            <person name="Kleber M."/>
            <person name="Jirtle R.L."/>
            <person name="Koina E."/>
            <person name="Lee J.T."/>
            <person name="Mahony S."/>
            <person name="Marra M.A."/>
            <person name="Miller R.D."/>
            <person name="Nicholls R.D."/>
            <person name="Oda M."/>
            <person name="Papenfuss A.T."/>
            <person name="Parra Z.E."/>
            <person name="Pollock D.D."/>
            <person name="Ray D.A."/>
            <person name="Schein J.E."/>
            <person name="Speed T.P."/>
            <person name="Thompson K."/>
            <person name="VandeBerg J.L."/>
            <person name="Wade C.M."/>
            <person name="Walker J.A."/>
            <person name="Waters P.D."/>
            <person name="Webber C."/>
            <person name="Weidman J.R."/>
            <person name="Xie X."/>
            <person name="Zody M.C."/>
            <person name="Baldwin J."/>
            <person name="Abdouelleil A."/>
            <person name="Abdulkadir J."/>
            <person name="Abebe A."/>
            <person name="Abera B."/>
            <person name="Abreu J."/>
            <person name="Acer S.C."/>
            <person name="Aftuck L."/>
            <person name="Alexander A."/>
            <person name="An P."/>
            <person name="Anderson E."/>
            <person name="Anderson S."/>
            <person name="Arachi H."/>
            <person name="Azer M."/>
            <person name="Bachantsang P."/>
            <person name="Barry A."/>
            <person name="Bayul T."/>
            <person name="Berlin A."/>
            <person name="Bessette D."/>
            <person name="Bloom T."/>
            <person name="Bloom T."/>
            <person name="Boguslavskiy L."/>
            <person name="Bonnet C."/>
            <person name="Boukhgalter B."/>
            <person name="Bourzgui I."/>
            <person name="Brown A."/>
            <person name="Cahill P."/>
            <person name="Channer S."/>
            <person name="Cheshatsang Y."/>
            <person name="Chuda L."/>
            <person name="Citroen M."/>
            <person name="Collymore A."/>
            <person name="Cooke P."/>
            <person name="Costello M."/>
            <person name="D'Aco K."/>
            <person name="Daza R."/>
            <person name="De Haan G."/>
            <person name="DeGray S."/>
            <person name="DeMaso C."/>
            <person name="Dhargay N."/>
            <person name="Dooley K."/>
            <person name="Dooley E."/>
            <person name="Doricent M."/>
            <person name="Dorje P."/>
            <person name="Dorjee K."/>
            <person name="Dupes A."/>
            <person name="Elong R."/>
            <person name="Falk J."/>
            <person name="Farina A."/>
            <person name="Faro S."/>
            <person name="Ferguson D."/>
            <person name="Fisher S."/>
            <person name="Foley C.D."/>
            <person name="Franke A."/>
            <person name="Friedrich D."/>
            <person name="Gadbois L."/>
            <person name="Gearin G."/>
            <person name="Gearin C.R."/>
            <person name="Giannoukos G."/>
            <person name="Goode T."/>
            <person name="Graham J."/>
            <person name="Grandbois E."/>
            <person name="Grewal S."/>
            <person name="Gyaltsen K."/>
            <person name="Hafez N."/>
            <person name="Hagos B."/>
            <person name="Hall J."/>
            <person name="Henson C."/>
            <person name="Hollinger A."/>
            <person name="Honan T."/>
            <person name="Huard M.D."/>
            <person name="Hughes L."/>
            <person name="Hurhula B."/>
            <person name="Husby M.E."/>
            <person name="Kamat A."/>
            <person name="Kanga B."/>
            <person name="Kashin S."/>
            <person name="Khazanovich D."/>
            <person name="Kisner P."/>
            <person name="Lance K."/>
            <person name="Lara M."/>
            <person name="Lee W."/>
            <person name="Lennon N."/>
            <person name="Letendre F."/>
            <person name="LeVine R."/>
            <person name="Lipovsky A."/>
            <person name="Liu X."/>
            <person name="Liu J."/>
            <person name="Liu S."/>
            <person name="Lokyitsang T."/>
            <person name="Lokyitsang Y."/>
            <person name="Lubonja R."/>
            <person name="Lui A."/>
            <person name="MacDonald P."/>
            <person name="Magnisalis V."/>
            <person name="Maru K."/>
            <person name="Matthews C."/>
            <person name="McCusker W."/>
            <person name="McDonough S."/>
            <person name="Mehta T."/>
            <person name="Meldrim J."/>
            <person name="Meneus L."/>
            <person name="Mihai O."/>
            <person name="Mihalev A."/>
            <person name="Mihova T."/>
            <person name="Mittelman R."/>
            <person name="Mlenga V."/>
            <person name="Montmayeur A."/>
            <person name="Mulrain L."/>
            <person name="Navidi A."/>
            <person name="Naylor J."/>
            <person name="Negash T."/>
            <person name="Nguyen T."/>
            <person name="Nguyen N."/>
            <person name="Nicol R."/>
            <person name="Norbu C."/>
            <person name="Norbu N."/>
            <person name="Novod N."/>
            <person name="O'Neill B."/>
            <person name="Osman S."/>
            <person name="Markiewicz E."/>
            <person name="Oyono O.L."/>
            <person name="Patti C."/>
            <person name="Phunkhang P."/>
            <person name="Pierre F."/>
            <person name="Priest M."/>
            <person name="Raghuraman S."/>
            <person name="Rege F."/>
            <person name="Reyes R."/>
            <person name="Rise C."/>
            <person name="Rogov P."/>
            <person name="Ross K."/>
            <person name="Ryan E."/>
            <person name="Settipalli S."/>
            <person name="Shea T."/>
            <person name="Sherpa N."/>
            <person name="Shi L."/>
            <person name="Shih D."/>
            <person name="Sparrow T."/>
            <person name="Spaulding J."/>
            <person name="Stalker J."/>
            <person name="Stange-Thomann N."/>
            <person name="Stavropoulos S."/>
            <person name="Stone C."/>
            <person name="Strader C."/>
            <person name="Tesfaye S."/>
            <person name="Thomson T."/>
            <person name="Thoulutsang Y."/>
            <person name="Thoulutsang D."/>
            <person name="Topham K."/>
            <person name="Topping I."/>
            <person name="Tsamla T."/>
            <person name="Vassiliev H."/>
            <person name="Vo A."/>
            <person name="Wangchuk T."/>
            <person name="Wangdi T."/>
            <person name="Weiand M."/>
            <person name="Wilkinson J."/>
            <person name="Wilson A."/>
            <person name="Yadav S."/>
            <person name="Young G."/>
            <person name="Yu Q."/>
            <person name="Zembek L."/>
            <person name="Zhong D."/>
            <person name="Zimmer A."/>
            <person name="Zwirko Z."/>
            <person name="Jaffe D.B."/>
            <person name="Alvarez P."/>
            <person name="Brockman W."/>
            <person name="Butler J."/>
            <person name="Chin C."/>
            <person name="Gnerre S."/>
            <person name="MacCallum I."/>
            <person name="Graves J.A."/>
            <person name="Ponting C.P."/>
            <person name="Breen M."/>
            <person name="Samollow P.B."/>
            <person name="Lander E.S."/>
            <person name="Lindblad-Toh K."/>
        </authorList>
    </citation>
    <scope>NUCLEOTIDE SEQUENCE [LARGE SCALE GENOMIC DNA]</scope>
</reference>
<dbReference type="Proteomes" id="UP000002280">
    <property type="component" value="Chromosome 2"/>
</dbReference>
<sequence length="284" mass="31498">MATGIVLGGGPAFLPPHPHPHPEHTCIWGRPRSRVRGWASALPLGEEAAGDQDFCPREELWRRHMIDEMPEAAVKSTANKYQVFFFGTHETAFLGPKDLFPYEESKEKFGKPNKRKGFSEGLWEIENNPTVKASGYQPSQKKGCPEDAEPDREVSEGDGEKKGNTDGSSDEEGKLVIDEPSKEKNEKGALKRRAVDSLEDSPKRLKETQDPEGEGDEKEELALEGERALPAEAEKNSAPSEPGPGRGLVEEEEEEEDEEEEEEEEEAAKEEGPAQGVRDHKESL</sequence>
<dbReference type="GO" id="GO:0003714">
    <property type="term" value="F:transcription corepressor activity"/>
    <property type="evidence" value="ECO:0007669"/>
    <property type="project" value="Ensembl"/>
</dbReference>
<reference evidence="3" key="2">
    <citation type="submission" date="2025-08" db="UniProtKB">
        <authorList>
            <consortium name="Ensembl"/>
        </authorList>
    </citation>
    <scope>IDENTIFICATION</scope>
</reference>
<dbReference type="GO" id="GO:0006338">
    <property type="term" value="P:chromatin remodeling"/>
    <property type="evidence" value="ECO:0000318"/>
    <property type="project" value="GO_Central"/>
</dbReference>
<feature type="compositionally biased region" description="Basic and acidic residues" evidence="1">
    <location>
        <begin position="171"/>
        <end position="209"/>
    </location>
</feature>
<reference evidence="3" key="3">
    <citation type="submission" date="2025-09" db="UniProtKB">
        <authorList>
            <consortium name="Ensembl"/>
        </authorList>
    </citation>
    <scope>IDENTIFICATION</scope>
</reference>
<feature type="compositionally biased region" description="Polar residues" evidence="1">
    <location>
        <begin position="129"/>
        <end position="140"/>
    </location>
</feature>
<proteinExistence type="predicted"/>